<dbReference type="GO" id="GO:0016757">
    <property type="term" value="F:glycosyltransferase activity"/>
    <property type="evidence" value="ECO:0007669"/>
    <property type="project" value="UniProtKB-KW"/>
</dbReference>
<dbReference type="InterPro" id="IPR006311">
    <property type="entry name" value="TAT_signal"/>
</dbReference>
<dbReference type="InterPro" id="IPR050979">
    <property type="entry name" value="LD-transpeptidase"/>
</dbReference>
<keyword evidence="6 9" id="KW-0133">Cell shape</keyword>
<feature type="active site" description="Proton donor/acceptor" evidence="9">
    <location>
        <position position="182"/>
    </location>
</feature>
<dbReference type="SUPFAM" id="SSF141523">
    <property type="entry name" value="L,D-transpeptidase catalytic domain-like"/>
    <property type="match status" value="1"/>
</dbReference>
<evidence type="ECO:0000259" key="11">
    <source>
        <dbReference type="PROSITE" id="PS52029"/>
    </source>
</evidence>
<dbReference type="UniPathway" id="UPA00219"/>
<dbReference type="PANTHER" id="PTHR30582:SF24">
    <property type="entry name" value="L,D-TRANSPEPTIDASE ERFK_SRFK-RELATED"/>
    <property type="match status" value="1"/>
</dbReference>
<dbReference type="AlphaFoldDB" id="A0A521ES28"/>
<keyword evidence="4" id="KW-0808">Transferase</keyword>
<keyword evidence="13" id="KW-1185">Reference proteome</keyword>
<evidence type="ECO:0000256" key="3">
    <source>
        <dbReference type="ARBA" id="ARBA00022676"/>
    </source>
</evidence>
<dbReference type="GO" id="GO:0005576">
    <property type="term" value="C:extracellular region"/>
    <property type="evidence" value="ECO:0007669"/>
    <property type="project" value="TreeGrafter"/>
</dbReference>
<evidence type="ECO:0000256" key="7">
    <source>
        <dbReference type="ARBA" id="ARBA00022984"/>
    </source>
</evidence>
<feature type="region of interest" description="Disordered" evidence="10">
    <location>
        <begin position="137"/>
        <end position="161"/>
    </location>
</feature>
<evidence type="ECO:0000256" key="9">
    <source>
        <dbReference type="PROSITE-ProRule" id="PRU01373"/>
    </source>
</evidence>
<dbReference type="EMBL" id="FXTK01000015">
    <property type="protein sequence ID" value="SMO86692.1"/>
    <property type="molecule type" value="Genomic_DNA"/>
</dbReference>
<dbReference type="CDD" id="cd16913">
    <property type="entry name" value="YkuD_like"/>
    <property type="match status" value="1"/>
</dbReference>
<dbReference type="GO" id="GO:0018104">
    <property type="term" value="P:peptidoglycan-protein cross-linking"/>
    <property type="evidence" value="ECO:0007669"/>
    <property type="project" value="TreeGrafter"/>
</dbReference>
<dbReference type="Gene3D" id="2.40.440.10">
    <property type="entry name" value="L,D-transpeptidase catalytic domain-like"/>
    <property type="match status" value="1"/>
</dbReference>
<organism evidence="12 13">
    <name type="scientific">Paracoccus laeviglucosivorans</name>
    <dbReference type="NCBI Taxonomy" id="1197861"/>
    <lineage>
        <taxon>Bacteria</taxon>
        <taxon>Pseudomonadati</taxon>
        <taxon>Pseudomonadota</taxon>
        <taxon>Alphaproteobacteria</taxon>
        <taxon>Rhodobacterales</taxon>
        <taxon>Paracoccaceae</taxon>
        <taxon>Paracoccus</taxon>
    </lineage>
</organism>
<keyword evidence="5" id="KW-0378">Hydrolase</keyword>
<evidence type="ECO:0000256" key="5">
    <source>
        <dbReference type="ARBA" id="ARBA00022801"/>
    </source>
</evidence>
<comment type="similarity">
    <text evidence="2">Belongs to the YkuD family.</text>
</comment>
<evidence type="ECO:0000313" key="12">
    <source>
        <dbReference type="EMBL" id="SMO86692.1"/>
    </source>
</evidence>
<evidence type="ECO:0000256" key="4">
    <source>
        <dbReference type="ARBA" id="ARBA00022679"/>
    </source>
</evidence>
<dbReference type="PROSITE" id="PS52029">
    <property type="entry name" value="LD_TPASE"/>
    <property type="match status" value="1"/>
</dbReference>
<keyword evidence="8 9" id="KW-0961">Cell wall biogenesis/degradation</keyword>
<dbReference type="Pfam" id="PF03734">
    <property type="entry name" value="YkuD"/>
    <property type="match status" value="1"/>
</dbReference>
<dbReference type="InterPro" id="IPR038063">
    <property type="entry name" value="Transpep_catalytic_dom"/>
</dbReference>
<keyword evidence="7 9" id="KW-0573">Peptidoglycan synthesis</keyword>
<evidence type="ECO:0000256" key="8">
    <source>
        <dbReference type="ARBA" id="ARBA00023316"/>
    </source>
</evidence>
<feature type="domain" description="L,D-TPase catalytic" evidence="11">
    <location>
        <begin position="90"/>
        <end position="222"/>
    </location>
</feature>
<evidence type="ECO:0000313" key="13">
    <source>
        <dbReference type="Proteomes" id="UP000319014"/>
    </source>
</evidence>
<dbReference type="Proteomes" id="UP000319014">
    <property type="component" value="Unassembled WGS sequence"/>
</dbReference>
<protein>
    <submittedName>
        <fullName evidence="12">L,D-transpeptidase catalytic domain</fullName>
    </submittedName>
</protein>
<sequence>MTKNPHPPKIMDRRFFLYGAAGMGMTLAATRSYGQQFDPSTGQQVFGAAEAGRAPDVGTYQVDPNADQRRNLSSFRSRHWSEFFPDLGVGVILADVNSKALHYWSGDQSVYRVYPCSIPVSEELTKRGKTEVVRKAQAPSWTPTADMRRRNPDLPVRVEGGSPDNPLGPYGLYLAWPAYLIHGTHDTRKIGRRSSSGCYGLFNEHITELYGMAEVGTKVAVF</sequence>
<dbReference type="InterPro" id="IPR005490">
    <property type="entry name" value="LD_TPept_cat_dom"/>
</dbReference>
<reference evidence="12 13" key="1">
    <citation type="submission" date="2017-05" db="EMBL/GenBank/DDBJ databases">
        <authorList>
            <person name="Varghese N."/>
            <person name="Submissions S."/>
        </authorList>
    </citation>
    <scope>NUCLEOTIDE SEQUENCE [LARGE SCALE GENOMIC DNA]</scope>
    <source>
        <strain evidence="12 13">DSM 100094</strain>
    </source>
</reference>
<gene>
    <name evidence="12" type="ORF">SAMN06265221_11526</name>
</gene>
<evidence type="ECO:0000256" key="1">
    <source>
        <dbReference type="ARBA" id="ARBA00004752"/>
    </source>
</evidence>
<evidence type="ECO:0000256" key="6">
    <source>
        <dbReference type="ARBA" id="ARBA00022960"/>
    </source>
</evidence>
<comment type="pathway">
    <text evidence="1 9">Cell wall biogenesis; peptidoglycan biosynthesis.</text>
</comment>
<dbReference type="GO" id="GO:0071972">
    <property type="term" value="F:peptidoglycan L,D-transpeptidase activity"/>
    <property type="evidence" value="ECO:0007669"/>
    <property type="project" value="TreeGrafter"/>
</dbReference>
<evidence type="ECO:0000256" key="10">
    <source>
        <dbReference type="SAM" id="MobiDB-lite"/>
    </source>
</evidence>
<dbReference type="PANTHER" id="PTHR30582">
    <property type="entry name" value="L,D-TRANSPEPTIDASE"/>
    <property type="match status" value="1"/>
</dbReference>
<name>A0A521ES28_9RHOB</name>
<feature type="active site" description="Nucleophile" evidence="9">
    <location>
        <position position="198"/>
    </location>
</feature>
<accession>A0A521ES28</accession>
<keyword evidence="3" id="KW-0328">Glycosyltransferase</keyword>
<dbReference type="GO" id="GO:0008360">
    <property type="term" value="P:regulation of cell shape"/>
    <property type="evidence" value="ECO:0007669"/>
    <property type="project" value="UniProtKB-UniRule"/>
</dbReference>
<evidence type="ECO:0000256" key="2">
    <source>
        <dbReference type="ARBA" id="ARBA00005992"/>
    </source>
</evidence>
<dbReference type="GO" id="GO:0071555">
    <property type="term" value="P:cell wall organization"/>
    <property type="evidence" value="ECO:0007669"/>
    <property type="project" value="UniProtKB-UniRule"/>
</dbReference>
<proteinExistence type="inferred from homology"/>
<dbReference type="PROSITE" id="PS51318">
    <property type="entry name" value="TAT"/>
    <property type="match status" value="1"/>
</dbReference>